<dbReference type="SMART" id="SM00735">
    <property type="entry name" value="ZM"/>
    <property type="match status" value="1"/>
</dbReference>
<feature type="region of interest" description="Disordered" evidence="8">
    <location>
        <begin position="80"/>
        <end position="101"/>
    </location>
</feature>
<evidence type="ECO:0000256" key="7">
    <source>
        <dbReference type="PROSITE-ProRule" id="PRU00125"/>
    </source>
</evidence>
<evidence type="ECO:0000256" key="2">
    <source>
        <dbReference type="ARBA" id="ARBA00022490"/>
    </source>
</evidence>
<dbReference type="CDD" id="cd09454">
    <property type="entry name" value="LIM1_ZASP_Cypher"/>
    <property type="match status" value="1"/>
</dbReference>
<name>F6TY50_XENTR</name>
<dbReference type="InterPro" id="IPR006643">
    <property type="entry name" value="Zasp-like_motif"/>
</dbReference>
<sequence>MAYNVSLSGPGPWGFRLQGGKDFNMPLTISRVTPGSKAAQSSVNQGDLVVAIDGVNTDGMTHLEAQNKIKSASYNLGLTLQKSKRPGPVPTATPRMDSPMPVIPHQKDHALEINGSRTAYSTVSSKSAVPLVGSMSTNETMAGYVSKQETNHSHSSTFIKTSVRTSMSTHSVASDASPIKGSIGSKVDPLVSGANNPINQFSPSKNRLYNNPVGLYSAETLNEMAEMHKLSLKGRASEGGLHRGNLPVKDPLVDIASPVYQAVLKNQGKTESEIDDWARRAANLQSKSFRVLAHITGTEYMQDPDEDALRRASSKENVAKSPEIRAPAAASISASQKTFQGSKNMSIAASTISSAISAQSSQSFSSSTTAKGPVPYGAYSEPAAKGPVPYGGYSEPAAKGPVPYGGYSEPAAKGPVPYGGYSEPAASSAPAAPAPKPRVVTTASIKPSVYQPSQAPAPGPVQPPAQIYAPPTQEPSNRPPWVTDDNFSQKFAPGKSTSTVTKQILPKAAPLPPTPISAPSYTPQPVGQSPSQVPRGLIQRAERFPASSRTPLCASCNSIIRGPFLVAMGRSWHPEEFNCAHCKTSLADVSFVEEQKGVYCERCYEQFFAPTCARCNTKIMGEVMHALRQTWHTTCFVCAACRKPFGNSLFHMEDGEPYCEKDYVALFSTKCHGCDFPVEAGDKFIEALGHTWHDTCFICAVCHVNLEGQPFYSKKDKPLCKKHAHAINV</sequence>
<proteinExistence type="predicted"/>
<evidence type="ECO:0000313" key="11">
    <source>
        <dbReference type="Ensembl" id="ENSXETP00000007884"/>
    </source>
</evidence>
<dbReference type="Ensembl" id="ENSXETT00000007884">
    <property type="protein sequence ID" value="ENSXETP00000007884"/>
    <property type="gene ID" value="ENSXETG00000003653"/>
</dbReference>
<feature type="domain" description="LIM zinc-binding" evidence="9">
    <location>
        <begin position="670"/>
        <end position="729"/>
    </location>
</feature>
<dbReference type="InterPro" id="IPR001478">
    <property type="entry name" value="PDZ"/>
</dbReference>
<dbReference type="InterPro" id="IPR050604">
    <property type="entry name" value="PDZ-LIM_domain"/>
</dbReference>
<accession>F6TY50</accession>
<dbReference type="PANTHER" id="PTHR24214">
    <property type="entry name" value="PDZ AND LIM DOMAIN PROTEIN ZASP"/>
    <property type="match status" value="1"/>
</dbReference>
<feature type="compositionally biased region" description="Polar residues" evidence="8">
    <location>
        <begin position="485"/>
        <end position="502"/>
    </location>
</feature>
<dbReference type="InterPro" id="IPR036034">
    <property type="entry name" value="PDZ_sf"/>
</dbReference>
<protein>
    <submittedName>
        <fullName evidence="11">LIM domain binding 3</fullName>
    </submittedName>
</protein>
<dbReference type="InterPro" id="IPR001781">
    <property type="entry name" value="Znf_LIM"/>
</dbReference>
<dbReference type="HOGENOM" id="CLU_001357_8_1_1"/>
<dbReference type="SUPFAM" id="SSF57716">
    <property type="entry name" value="Glucocorticoid receptor-like (DNA-binding domain)"/>
    <property type="match status" value="4"/>
</dbReference>
<dbReference type="InterPro" id="IPR031847">
    <property type="entry name" value="PDLI1-4/Zasp-like_mid"/>
</dbReference>
<feature type="domain" description="LIM zinc-binding" evidence="9">
    <location>
        <begin position="610"/>
        <end position="669"/>
    </location>
</feature>
<dbReference type="SUPFAM" id="SSF50156">
    <property type="entry name" value="PDZ domain-like"/>
    <property type="match status" value="1"/>
</dbReference>
<dbReference type="PROSITE" id="PS50106">
    <property type="entry name" value="PDZ"/>
    <property type="match status" value="1"/>
</dbReference>
<feature type="domain" description="PDZ" evidence="10">
    <location>
        <begin position="1"/>
        <end position="84"/>
    </location>
</feature>
<reference evidence="11" key="1">
    <citation type="journal article" date="2010" name="Science">
        <title>The genome of the Western clawed frog Xenopus tropicalis.</title>
        <authorList>
            <person name="Hellsten U."/>
            <person name="Harland R.M."/>
            <person name="Gilchrist M.J."/>
            <person name="Hendrix D."/>
            <person name="Jurka J."/>
            <person name="Kapitonov V."/>
            <person name="Ovcharenko I."/>
            <person name="Putnam N.H."/>
            <person name="Shu S."/>
            <person name="Taher L."/>
            <person name="Blitz I.L."/>
            <person name="Blumberg B."/>
            <person name="Dichmann D.S."/>
            <person name="Dubchak I."/>
            <person name="Amaya E."/>
            <person name="Detter J.C."/>
            <person name="Fletcher R."/>
            <person name="Gerhard D.S."/>
            <person name="Goodstein D."/>
            <person name="Graves T."/>
            <person name="Grigoriev I.V."/>
            <person name="Grimwood J."/>
            <person name="Kawashima T."/>
            <person name="Lindquist E."/>
            <person name="Lucas S.M."/>
            <person name="Mead P.E."/>
            <person name="Mitros T."/>
            <person name="Ogino H."/>
            <person name="Ohta Y."/>
            <person name="Poliakov A.V."/>
            <person name="Pollet N."/>
            <person name="Robert J."/>
            <person name="Salamov A."/>
            <person name="Sater A.K."/>
            <person name="Schmutz J."/>
            <person name="Terry A."/>
            <person name="Vize P.D."/>
            <person name="Warren W.C."/>
            <person name="Wells D."/>
            <person name="Wills A."/>
            <person name="Wilson R.K."/>
            <person name="Zimmerman L.B."/>
            <person name="Zorn A.M."/>
            <person name="Grainger R."/>
            <person name="Grammer T."/>
            <person name="Khokha M.K."/>
            <person name="Richardson P.M."/>
            <person name="Rokhsar D.S."/>
        </authorList>
    </citation>
    <scope>NUCLEOTIDE SEQUENCE [LARGE SCALE GENOMIC DNA]</scope>
    <source>
        <strain evidence="11">Nigerian</strain>
    </source>
</reference>
<keyword evidence="3 7" id="KW-0479">Metal-binding</keyword>
<dbReference type="PROSITE" id="PS50023">
    <property type="entry name" value="LIM_DOMAIN_2"/>
    <property type="match status" value="3"/>
</dbReference>
<dbReference type="Gene3D" id="2.10.110.10">
    <property type="entry name" value="Cysteine Rich Protein"/>
    <property type="match status" value="3"/>
</dbReference>
<feature type="region of interest" description="Disordered" evidence="8">
    <location>
        <begin position="312"/>
        <end position="333"/>
    </location>
</feature>
<dbReference type="Bgee" id="ENSXETG00000003653">
    <property type="expression patterns" value="Expressed in skeletal muscle tissue and 7 other cell types or tissues"/>
</dbReference>
<dbReference type="Pfam" id="PF15936">
    <property type="entry name" value="DUF4749"/>
    <property type="match status" value="1"/>
</dbReference>
<evidence type="ECO:0000256" key="6">
    <source>
        <dbReference type="ARBA" id="ARBA00023038"/>
    </source>
</evidence>
<dbReference type="SMART" id="SM00132">
    <property type="entry name" value="LIM"/>
    <property type="match status" value="3"/>
</dbReference>
<keyword evidence="4" id="KW-0677">Repeat</keyword>
<dbReference type="FunFam" id="2.10.110.10:FF:000014">
    <property type="entry name" value="PDZ and LIM domain protein 5"/>
    <property type="match status" value="1"/>
</dbReference>
<dbReference type="AlphaFoldDB" id="F6TY50"/>
<dbReference type="Gene3D" id="2.30.42.10">
    <property type="match status" value="1"/>
</dbReference>
<dbReference type="Pfam" id="PF00412">
    <property type="entry name" value="LIM"/>
    <property type="match status" value="3"/>
</dbReference>
<feature type="compositionally biased region" description="Low complexity" evidence="8">
    <location>
        <begin position="523"/>
        <end position="533"/>
    </location>
</feature>
<dbReference type="SMART" id="SM00228">
    <property type="entry name" value="PDZ"/>
    <property type="match status" value="1"/>
</dbReference>
<dbReference type="GO" id="GO:0030018">
    <property type="term" value="C:Z disc"/>
    <property type="evidence" value="ECO:0007669"/>
    <property type="project" value="UniProtKB-SubCell"/>
</dbReference>
<dbReference type="FunFam" id="2.10.110.10:FF:000010">
    <property type="entry name" value="PDZ and LIM domain protein 5"/>
    <property type="match status" value="1"/>
</dbReference>
<feature type="compositionally biased region" description="Low complexity" evidence="8">
    <location>
        <begin position="324"/>
        <end position="333"/>
    </location>
</feature>
<evidence type="ECO:0000259" key="10">
    <source>
        <dbReference type="PROSITE" id="PS50106"/>
    </source>
</evidence>
<dbReference type="CDD" id="cd09460">
    <property type="entry name" value="LIM3_ZASP_Cypher"/>
    <property type="match status" value="1"/>
</dbReference>
<dbReference type="GeneTree" id="ENSGT00940000154877"/>
<dbReference type="CDD" id="cd09362">
    <property type="entry name" value="LIM2_Enigma_like"/>
    <property type="match status" value="1"/>
</dbReference>
<gene>
    <name evidence="11" type="primary">ldb3</name>
</gene>
<evidence type="ECO:0000256" key="3">
    <source>
        <dbReference type="ARBA" id="ARBA00022723"/>
    </source>
</evidence>
<keyword evidence="5 7" id="KW-0862">Zinc</keyword>
<dbReference type="eggNOG" id="KOG1703">
    <property type="taxonomic scope" value="Eukaryota"/>
</dbReference>
<comment type="subcellular location">
    <subcellularLocation>
        <location evidence="1">Cytoplasm</location>
        <location evidence="1">Myofibril</location>
        <location evidence="1">Sarcomere</location>
        <location evidence="1">Z line</location>
    </subcellularLocation>
</comment>
<organism evidence="11">
    <name type="scientific">Xenopus tropicalis</name>
    <name type="common">Western clawed frog</name>
    <name type="synonym">Silurana tropicalis</name>
    <dbReference type="NCBI Taxonomy" id="8364"/>
    <lineage>
        <taxon>Eukaryota</taxon>
        <taxon>Metazoa</taxon>
        <taxon>Chordata</taxon>
        <taxon>Craniata</taxon>
        <taxon>Vertebrata</taxon>
        <taxon>Euteleostomi</taxon>
        <taxon>Amphibia</taxon>
        <taxon>Batrachia</taxon>
        <taxon>Anura</taxon>
        <taxon>Pipoidea</taxon>
        <taxon>Pipidae</taxon>
        <taxon>Xenopodinae</taxon>
        <taxon>Xenopus</taxon>
        <taxon>Silurana</taxon>
    </lineage>
</organism>
<reference evidence="11" key="2">
    <citation type="submission" date="2011-07" db="UniProtKB">
        <authorList>
            <consortium name="Ensembl"/>
        </authorList>
    </citation>
    <scope>IDENTIFICATION</scope>
</reference>
<feature type="domain" description="LIM zinc-binding" evidence="9">
    <location>
        <begin position="551"/>
        <end position="609"/>
    </location>
</feature>
<feature type="region of interest" description="Disordered" evidence="8">
    <location>
        <begin position="450"/>
        <end position="533"/>
    </location>
</feature>
<dbReference type="PANTHER" id="PTHR24214:SF9">
    <property type="entry name" value="LIM DOMAIN-BINDING PROTEIN 3"/>
    <property type="match status" value="1"/>
</dbReference>
<evidence type="ECO:0000259" key="9">
    <source>
        <dbReference type="PROSITE" id="PS50023"/>
    </source>
</evidence>
<keyword evidence="2" id="KW-0963">Cytoplasm</keyword>
<evidence type="ECO:0000256" key="8">
    <source>
        <dbReference type="SAM" id="MobiDB-lite"/>
    </source>
</evidence>
<dbReference type="GO" id="GO:0046872">
    <property type="term" value="F:metal ion binding"/>
    <property type="evidence" value="ECO:0007669"/>
    <property type="project" value="UniProtKB-KW"/>
</dbReference>
<evidence type="ECO:0000256" key="5">
    <source>
        <dbReference type="ARBA" id="ARBA00022833"/>
    </source>
</evidence>
<evidence type="ECO:0000256" key="1">
    <source>
        <dbReference type="ARBA" id="ARBA00004216"/>
    </source>
</evidence>
<dbReference type="Pfam" id="PF00595">
    <property type="entry name" value="PDZ"/>
    <property type="match status" value="1"/>
</dbReference>
<dbReference type="FunFam" id="2.30.42.10:FF:000019">
    <property type="entry name" value="LIM domain binding 3 isoform 1"/>
    <property type="match status" value="1"/>
</dbReference>
<keyword evidence="6 7" id="KW-0440">LIM domain</keyword>
<dbReference type="CDD" id="cd06753">
    <property type="entry name" value="PDZ_PDLIM-like"/>
    <property type="match status" value="1"/>
</dbReference>
<dbReference type="FunFam" id="2.10.110.10:FF:000020">
    <property type="entry name" value="PDZ and LIM domain protein 5"/>
    <property type="match status" value="1"/>
</dbReference>
<dbReference type="ExpressionAtlas" id="F6TY50">
    <property type="expression patterns" value="baseline"/>
</dbReference>
<dbReference type="PROSITE" id="PS00478">
    <property type="entry name" value="LIM_DOMAIN_1"/>
    <property type="match status" value="1"/>
</dbReference>
<evidence type="ECO:0000256" key="4">
    <source>
        <dbReference type="ARBA" id="ARBA00022737"/>
    </source>
</evidence>